<accession>A0ABQ5N255</accession>
<proteinExistence type="predicted"/>
<comment type="caution">
    <text evidence="1">The sequence shown here is derived from an EMBL/GenBank/DDBJ whole genome shotgun (WGS) entry which is preliminary data.</text>
</comment>
<dbReference type="RefSeq" id="WP_264848578.1">
    <property type="nucleotide sequence ID" value="NZ_BRXR01000001.1"/>
</dbReference>
<organism evidence="1 2">
    <name type="scientific">Clostridium omnivorum</name>
    <dbReference type="NCBI Taxonomy" id="1604902"/>
    <lineage>
        <taxon>Bacteria</taxon>
        <taxon>Bacillati</taxon>
        <taxon>Bacillota</taxon>
        <taxon>Clostridia</taxon>
        <taxon>Eubacteriales</taxon>
        <taxon>Clostridiaceae</taxon>
        <taxon>Clostridium</taxon>
    </lineage>
</organism>
<dbReference type="EMBL" id="BRXR01000001">
    <property type="protein sequence ID" value="GLC29287.1"/>
    <property type="molecule type" value="Genomic_DNA"/>
</dbReference>
<evidence type="ECO:0000313" key="2">
    <source>
        <dbReference type="Proteomes" id="UP001208567"/>
    </source>
</evidence>
<reference evidence="1 2" key="1">
    <citation type="journal article" date="2024" name="Int. J. Syst. Evol. Microbiol.">
        <title>Clostridium omnivorum sp. nov., isolated from anoxic soil under the treatment of reductive soil disinfestation.</title>
        <authorList>
            <person name="Ueki A."/>
            <person name="Tonouchi A."/>
            <person name="Kaku N."/>
            <person name="Honma S."/>
            <person name="Ueki K."/>
        </authorList>
    </citation>
    <scope>NUCLEOTIDE SEQUENCE [LARGE SCALE GENOMIC DNA]</scope>
    <source>
        <strain evidence="1 2">E14</strain>
    </source>
</reference>
<evidence type="ECO:0008006" key="3">
    <source>
        <dbReference type="Google" id="ProtNLM"/>
    </source>
</evidence>
<keyword evidence="2" id="KW-1185">Reference proteome</keyword>
<protein>
    <recommendedName>
        <fullName evidence="3">Twitching motility protein PilT</fullName>
    </recommendedName>
</protein>
<dbReference type="Proteomes" id="UP001208567">
    <property type="component" value="Unassembled WGS sequence"/>
</dbReference>
<name>A0ABQ5N255_9CLOT</name>
<gene>
    <name evidence="1" type="ORF">bsdE14_06970</name>
</gene>
<evidence type="ECO:0000313" key="1">
    <source>
        <dbReference type="EMBL" id="GLC29287.1"/>
    </source>
</evidence>
<sequence>MIHVFCNKRGSGKTKALIGRANEIALECKGDVVYIDDDSRHIFDLDRKIRFISTEDYNLKDNNCFYGFLCGILSEDYDIDTIFIDGLFNIINGDMKDAAHLFFDMEKIAKKMNVDLYININHEESEVPDFMKEYVAIA</sequence>